<feature type="domain" description="GHMP kinase N-terminal" evidence="11">
    <location>
        <begin position="9"/>
        <end position="97"/>
    </location>
</feature>
<keyword evidence="9" id="KW-0119">Carbohydrate metabolism</keyword>
<comment type="similarity">
    <text evidence="1">Belongs to the GHMP kinase family. GalK subfamily.</text>
</comment>
<dbReference type="GO" id="GO:0046872">
    <property type="term" value="F:metal ion binding"/>
    <property type="evidence" value="ECO:0007669"/>
    <property type="project" value="UniProtKB-KW"/>
</dbReference>
<dbReference type="PRINTS" id="PR00473">
    <property type="entry name" value="GALCTOKINASE"/>
</dbReference>
<evidence type="ECO:0000256" key="1">
    <source>
        <dbReference type="ARBA" id="ARBA00006566"/>
    </source>
</evidence>
<dbReference type="InterPro" id="IPR020568">
    <property type="entry name" value="Ribosomal_Su5_D2-typ_SF"/>
</dbReference>
<evidence type="ECO:0000259" key="12">
    <source>
        <dbReference type="Pfam" id="PF08544"/>
    </source>
</evidence>
<dbReference type="GO" id="GO:0006012">
    <property type="term" value="P:galactose metabolic process"/>
    <property type="evidence" value="ECO:0007669"/>
    <property type="project" value="UniProtKB-UniRule"/>
</dbReference>
<keyword evidence="3" id="KW-0479">Metal-binding</keyword>
<keyword evidence="4" id="KW-0547">Nucleotide-binding</keyword>
<dbReference type="InterPro" id="IPR006204">
    <property type="entry name" value="GHMP_kinase_N_dom"/>
</dbReference>
<evidence type="ECO:0000256" key="3">
    <source>
        <dbReference type="ARBA" id="ARBA00022723"/>
    </source>
</evidence>
<reference evidence="13" key="1">
    <citation type="submission" date="2019-04" db="EMBL/GenBank/DDBJ databases">
        <title>Evolution of Biomass-Degrading Anaerobic Consortia Revealed by Metagenomics.</title>
        <authorList>
            <person name="Peng X."/>
        </authorList>
    </citation>
    <scope>NUCLEOTIDE SEQUENCE</scope>
    <source>
        <strain evidence="13">SIG195</strain>
    </source>
</reference>
<dbReference type="Proteomes" id="UP000700800">
    <property type="component" value="Unassembled WGS sequence"/>
</dbReference>
<evidence type="ECO:0000259" key="11">
    <source>
        <dbReference type="Pfam" id="PF00288"/>
    </source>
</evidence>
<name>A0A927XBJ4_9STRE</name>
<feature type="non-terminal residue" evidence="13">
    <location>
        <position position="1"/>
    </location>
</feature>
<dbReference type="FunFam" id="3.30.70.890:FF:000001">
    <property type="entry name" value="Galactokinase"/>
    <property type="match status" value="1"/>
</dbReference>
<dbReference type="Pfam" id="PF08544">
    <property type="entry name" value="GHMP_kinases_C"/>
    <property type="match status" value="1"/>
</dbReference>
<dbReference type="Gene3D" id="3.30.230.10">
    <property type="match status" value="1"/>
</dbReference>
<dbReference type="InterPro" id="IPR000705">
    <property type="entry name" value="Galactokinase"/>
</dbReference>
<evidence type="ECO:0000256" key="10">
    <source>
        <dbReference type="NCBIfam" id="TIGR00131"/>
    </source>
</evidence>
<evidence type="ECO:0000256" key="4">
    <source>
        <dbReference type="ARBA" id="ARBA00022741"/>
    </source>
</evidence>
<dbReference type="NCBIfam" id="NF003705">
    <property type="entry name" value="PRK05322.1"/>
    <property type="match status" value="1"/>
</dbReference>
<evidence type="ECO:0000313" key="13">
    <source>
        <dbReference type="EMBL" id="MBE6164907.1"/>
    </source>
</evidence>
<gene>
    <name evidence="13" type="ORF">E7156_06325</name>
</gene>
<dbReference type="Pfam" id="PF00288">
    <property type="entry name" value="GHMP_kinases_N"/>
    <property type="match status" value="1"/>
</dbReference>
<dbReference type="PROSITE" id="PS00627">
    <property type="entry name" value="GHMP_KINASES_ATP"/>
    <property type="match status" value="1"/>
</dbReference>
<protein>
    <recommendedName>
        <fullName evidence="10">Galactokinase</fullName>
        <ecNumber evidence="10">2.7.1.6</ecNumber>
    </recommendedName>
</protein>
<dbReference type="GO" id="GO:0005524">
    <property type="term" value="F:ATP binding"/>
    <property type="evidence" value="ECO:0007669"/>
    <property type="project" value="UniProtKB-UniRule"/>
</dbReference>
<keyword evidence="7" id="KW-0460">Magnesium</keyword>
<keyword evidence="6" id="KW-0067">ATP-binding</keyword>
<keyword evidence="2 13" id="KW-0808">Transferase</keyword>
<dbReference type="InterPro" id="IPR006206">
    <property type="entry name" value="Mevalonate/galactokinase"/>
</dbReference>
<dbReference type="Gene3D" id="3.30.70.890">
    <property type="entry name" value="GHMP kinase, C-terminal domain"/>
    <property type="match status" value="1"/>
</dbReference>
<evidence type="ECO:0000256" key="9">
    <source>
        <dbReference type="ARBA" id="ARBA00023277"/>
    </source>
</evidence>
<evidence type="ECO:0000256" key="7">
    <source>
        <dbReference type="ARBA" id="ARBA00022842"/>
    </source>
</evidence>
<evidence type="ECO:0000256" key="8">
    <source>
        <dbReference type="ARBA" id="ARBA00023144"/>
    </source>
</evidence>
<keyword evidence="5" id="KW-0418">Kinase</keyword>
<dbReference type="AlphaFoldDB" id="A0A927XBJ4"/>
<dbReference type="InterPro" id="IPR006203">
    <property type="entry name" value="GHMP_knse_ATP-bd_CS"/>
</dbReference>
<dbReference type="SUPFAM" id="SSF54211">
    <property type="entry name" value="Ribosomal protein S5 domain 2-like"/>
    <property type="match status" value="1"/>
</dbReference>
<organism evidence="13 14">
    <name type="scientific">Streptococcus gallolyticus</name>
    <dbReference type="NCBI Taxonomy" id="315405"/>
    <lineage>
        <taxon>Bacteria</taxon>
        <taxon>Bacillati</taxon>
        <taxon>Bacillota</taxon>
        <taxon>Bacilli</taxon>
        <taxon>Lactobacillales</taxon>
        <taxon>Streptococcaceae</taxon>
        <taxon>Streptococcus</taxon>
    </lineage>
</organism>
<dbReference type="EMBL" id="SVAF01000015">
    <property type="protein sequence ID" value="MBE6164907.1"/>
    <property type="molecule type" value="Genomic_DNA"/>
</dbReference>
<dbReference type="NCBIfam" id="TIGR00131">
    <property type="entry name" value="gal_kin"/>
    <property type="match status" value="1"/>
</dbReference>
<comment type="caution">
    <text evidence="13">The sequence shown here is derived from an EMBL/GenBank/DDBJ whole genome shotgun (WGS) entry which is preliminary data.</text>
</comment>
<dbReference type="EC" id="2.7.1.6" evidence="10"/>
<dbReference type="InterPro" id="IPR036554">
    <property type="entry name" value="GHMP_kinase_C_sf"/>
</dbReference>
<evidence type="ECO:0000256" key="2">
    <source>
        <dbReference type="ARBA" id="ARBA00022679"/>
    </source>
</evidence>
<dbReference type="GO" id="GO:0005829">
    <property type="term" value="C:cytosol"/>
    <property type="evidence" value="ECO:0007669"/>
    <property type="project" value="TreeGrafter"/>
</dbReference>
<evidence type="ECO:0000313" key="14">
    <source>
        <dbReference type="Proteomes" id="UP000700800"/>
    </source>
</evidence>
<dbReference type="SUPFAM" id="SSF55060">
    <property type="entry name" value="GHMP Kinase, C-terminal domain"/>
    <property type="match status" value="1"/>
</dbReference>
<dbReference type="InterPro" id="IPR014721">
    <property type="entry name" value="Ribsml_uS5_D2-typ_fold_subgr"/>
</dbReference>
<dbReference type="InterPro" id="IPR013750">
    <property type="entry name" value="GHMP_kinase_C_dom"/>
</dbReference>
<dbReference type="PANTHER" id="PTHR10457">
    <property type="entry name" value="MEVALONATE KINASE/GALACTOKINASE"/>
    <property type="match status" value="1"/>
</dbReference>
<accession>A0A927XBJ4</accession>
<proteinExistence type="inferred from homology"/>
<dbReference type="PRINTS" id="PR00959">
    <property type="entry name" value="MEVGALKINASE"/>
</dbReference>
<evidence type="ECO:0000256" key="5">
    <source>
        <dbReference type="ARBA" id="ARBA00022777"/>
    </source>
</evidence>
<feature type="domain" description="GHMP kinase C-terminal" evidence="12">
    <location>
        <begin position="201"/>
        <end position="281"/>
    </location>
</feature>
<dbReference type="GO" id="GO:0004335">
    <property type="term" value="F:galactokinase activity"/>
    <property type="evidence" value="ECO:0007669"/>
    <property type="project" value="UniProtKB-UniRule"/>
</dbReference>
<keyword evidence="8" id="KW-0299">Galactose metabolism</keyword>
<dbReference type="PIRSF" id="PIRSF000530">
    <property type="entry name" value="Galactokinase"/>
    <property type="match status" value="1"/>
</dbReference>
<evidence type="ECO:0000256" key="6">
    <source>
        <dbReference type="ARBA" id="ARBA00022840"/>
    </source>
</evidence>
<sequence length="306" mass="33927">FDKKDSWTNYPKGVIKFLQEAGHKIENGFELYVNGNIPNGSGLSSSASLELLVGIVAEELFDLKLDRLDLVKIGKQTENEFIGVNSGIMDQFAIGMGADKQAIYLDTNTLEYDLVPLDLGDNVIVIMNTNKRRELADSKYNERRAECEKAVEELNQVLDIKTLGELDLQAFDEYSYLIKDANRLKRARHAVWENQRTLQAKEALIAGELEKFGRLVNASHVSLEHDYEVTGIELDTLAHTAWQQEGVLGARMTGAGFGGCGIAIVAKDKVDEFTQNVGKVYTETIGYAPAFYIAEIAGGSRVLSRK</sequence>
<dbReference type="PANTHER" id="PTHR10457:SF7">
    <property type="entry name" value="GALACTOKINASE-RELATED"/>
    <property type="match status" value="1"/>
</dbReference>